<accession>A0A1N6AZY1</accession>
<dbReference type="EMBL" id="FSQT01000002">
    <property type="protein sequence ID" value="SIN39650.1"/>
    <property type="molecule type" value="Genomic_DNA"/>
</dbReference>
<proteinExistence type="predicted"/>
<dbReference type="SUPFAM" id="SSF50998">
    <property type="entry name" value="Quinoprotein alcohol dehydrogenase-like"/>
    <property type="match status" value="1"/>
</dbReference>
<evidence type="ECO:0000259" key="2">
    <source>
        <dbReference type="Pfam" id="PF13360"/>
    </source>
</evidence>
<dbReference type="Pfam" id="PF13360">
    <property type="entry name" value="PQQ_2"/>
    <property type="match status" value="1"/>
</dbReference>
<reference evidence="4" key="1">
    <citation type="submission" date="2016-12" db="EMBL/GenBank/DDBJ databases">
        <authorList>
            <person name="Varghese N."/>
            <person name="Submissions S."/>
        </authorList>
    </citation>
    <scope>NUCLEOTIDE SEQUENCE [LARGE SCALE GENOMIC DNA]</scope>
    <source>
        <strain evidence="4">DSM 45599</strain>
    </source>
</reference>
<dbReference type="PANTHER" id="PTHR34512">
    <property type="entry name" value="CELL SURFACE PROTEIN"/>
    <property type="match status" value="1"/>
</dbReference>
<organism evidence="3 4">
    <name type="scientific">Micromonospora cremea</name>
    <dbReference type="NCBI Taxonomy" id="709881"/>
    <lineage>
        <taxon>Bacteria</taxon>
        <taxon>Bacillati</taxon>
        <taxon>Actinomycetota</taxon>
        <taxon>Actinomycetes</taxon>
        <taxon>Micromonosporales</taxon>
        <taxon>Micromonosporaceae</taxon>
        <taxon>Micromonospora</taxon>
    </lineage>
</organism>
<dbReference type="Gene3D" id="2.130.10.10">
    <property type="entry name" value="YVTN repeat-like/Quinoprotein amine dehydrogenase"/>
    <property type="match status" value="1"/>
</dbReference>
<evidence type="ECO:0000256" key="1">
    <source>
        <dbReference type="SAM" id="MobiDB-lite"/>
    </source>
</evidence>
<dbReference type="OrthoDB" id="3343890at2"/>
<dbReference type="PANTHER" id="PTHR34512:SF30">
    <property type="entry name" value="OUTER MEMBRANE PROTEIN ASSEMBLY FACTOR BAMB"/>
    <property type="match status" value="1"/>
</dbReference>
<dbReference type="InterPro" id="IPR011047">
    <property type="entry name" value="Quinoprotein_ADH-like_sf"/>
</dbReference>
<evidence type="ECO:0000313" key="3">
    <source>
        <dbReference type="EMBL" id="SIN39650.1"/>
    </source>
</evidence>
<dbReference type="AlphaFoldDB" id="A0A1N6AZY1"/>
<feature type="region of interest" description="Disordered" evidence="1">
    <location>
        <begin position="1"/>
        <end position="25"/>
    </location>
</feature>
<dbReference type="InterPro" id="IPR002372">
    <property type="entry name" value="PQQ_rpt_dom"/>
</dbReference>
<name>A0A1N6AZY1_9ACTN</name>
<dbReference type="RefSeq" id="WP_074318083.1">
    <property type="nucleotide sequence ID" value="NZ_FSQT01000002.1"/>
</dbReference>
<gene>
    <name evidence="3" type="ORF">SAMN04489832_6455</name>
</gene>
<dbReference type="Proteomes" id="UP000185124">
    <property type="component" value="Unassembled WGS sequence"/>
</dbReference>
<protein>
    <submittedName>
        <fullName evidence="3">Outer membrane protein assembly factor BamB, contains PQQ-like beta-propeller repeat</fullName>
    </submittedName>
</protein>
<sequence>MTGPFIDLGELRHEPEPAPLPRPPRANGRPLRCALVLLFVLVTLAAAAAPPPRRAVVTLPAMLGADVMDLGDLFLVIDPITPQTPQRRLAAFRLPGGEPVWKVPLPAEGRYWGVASAAGMLLVTGHEIGPDRQGTLTVVLDRATGAYRWQQPGSPVQLADGNLLFQSGGENEPVSLRAVDPCCGTLRWQLPTTSDYTIYGGTGRGVERVVVNQVDGPVEVRDATTGAVLARADLRPPGGGPFGSVQVVNDLLLIVGEAPVAVTAYGLDRLDRRWSSTADRIDFVSDCGPVLCLQTRSNGLRAVDPATGRELWSSERWGWVWPFDGRLMATTLSSAGPGAEQLVVLDPPTGRVLAELGRWELAGSDPGGPMIGLRRYPGGGLLVAELNVRAGTVRTLDVLSDANGECQASPGRLLCRRVDGSYGLWQLPD</sequence>
<dbReference type="InterPro" id="IPR015943">
    <property type="entry name" value="WD40/YVTN_repeat-like_dom_sf"/>
</dbReference>
<dbReference type="STRING" id="709881.SAMN04489832_6455"/>
<evidence type="ECO:0000313" key="4">
    <source>
        <dbReference type="Proteomes" id="UP000185124"/>
    </source>
</evidence>
<feature type="domain" description="Pyrrolo-quinoline quinone repeat" evidence="2">
    <location>
        <begin position="88"/>
        <end position="250"/>
    </location>
</feature>
<keyword evidence="4" id="KW-1185">Reference proteome</keyword>